<protein>
    <recommendedName>
        <fullName evidence="6">SGS domain-containing protein</fullName>
    </recommendedName>
</protein>
<dbReference type="PROSITE" id="PS51048">
    <property type="entry name" value="SGS"/>
    <property type="match status" value="1"/>
</dbReference>
<dbReference type="InterPro" id="IPR044563">
    <property type="entry name" value="Sgt1-like"/>
</dbReference>
<accession>A0A507EG05</accession>
<keyword evidence="5" id="KW-1185">Reference proteome</keyword>
<dbReference type="FunFam" id="2.60.40.790:FF:000012">
    <property type="entry name" value="SGT1 homolog, MIS12 kinetochore complex assembly cochaperone"/>
    <property type="match status" value="1"/>
</dbReference>
<evidence type="ECO:0008006" key="6">
    <source>
        <dbReference type="Google" id="ProtNLM"/>
    </source>
</evidence>
<dbReference type="Pfam" id="PF04969">
    <property type="entry name" value="CS"/>
    <property type="match status" value="1"/>
</dbReference>
<evidence type="ECO:0000313" key="4">
    <source>
        <dbReference type="EMBL" id="TPX63083.1"/>
    </source>
</evidence>
<name>A0A507EG05_9FUNG</name>
<dbReference type="PANTHER" id="PTHR45862">
    <property type="entry name" value="PROTEIN SGT1 HOMOLOG"/>
    <property type="match status" value="1"/>
</dbReference>
<dbReference type="SUPFAM" id="SSF48452">
    <property type="entry name" value="TPR-like"/>
    <property type="match status" value="1"/>
</dbReference>
<sequence length="374" mass="40270">MSDPYTRATAAFMDEDYDLALTLFTESISDYSTKGRRSGGPTLAEMHLKRSITHAKLQRHADALADAETAVTVAGGDAATRAKALFRRGVALANLGKQQEAKESFSAAKSGGCADKLLDVWIAKVGGIDGVTPAQLPSKVQEQATISETPALAPATESTAAPIPPAAAFLPPAKIRHEWFQNENFVTVAIFIKSLPKDDPNVVKIEYATKALSVTIKLPSGSDYMLELDPLFEAIVPSDCKHSVMSTKVEIKLKKSVVGIRWADLEATNDSLPVSTMASAPAAAPPAYPSSSKKKTDWDNLIKNQEEEKPEGEAALQALFKTIYKDASEDTRRAMMKSYQESGGTVLSTNWAEIGKEPVKVSPPEGMIAKKFEI</sequence>
<dbReference type="EMBL" id="QEAP01000634">
    <property type="protein sequence ID" value="TPX63083.1"/>
    <property type="molecule type" value="Genomic_DNA"/>
</dbReference>
<feature type="domain" description="SGS" evidence="2">
    <location>
        <begin position="287"/>
        <end position="374"/>
    </location>
</feature>
<dbReference type="InterPro" id="IPR007052">
    <property type="entry name" value="CS_dom"/>
</dbReference>
<dbReference type="STRING" id="246404.A0A507EG05"/>
<dbReference type="AlphaFoldDB" id="A0A507EG05"/>
<evidence type="ECO:0000259" key="2">
    <source>
        <dbReference type="PROSITE" id="PS51048"/>
    </source>
</evidence>
<gene>
    <name evidence="4" type="ORF">CcCBS67573_g08778</name>
</gene>
<dbReference type="Pfam" id="PF05002">
    <property type="entry name" value="SGS"/>
    <property type="match status" value="1"/>
</dbReference>
<dbReference type="Proteomes" id="UP000320333">
    <property type="component" value="Unassembled WGS sequence"/>
</dbReference>
<evidence type="ECO:0000259" key="3">
    <source>
        <dbReference type="PROSITE" id="PS51203"/>
    </source>
</evidence>
<dbReference type="OrthoDB" id="1898560at2759"/>
<dbReference type="Gene3D" id="2.60.40.790">
    <property type="match status" value="1"/>
</dbReference>
<dbReference type="Gene3D" id="1.25.40.10">
    <property type="entry name" value="Tetratricopeptide repeat domain"/>
    <property type="match status" value="1"/>
</dbReference>
<dbReference type="InterPro" id="IPR008978">
    <property type="entry name" value="HSP20-like_chaperone"/>
</dbReference>
<comment type="caution">
    <text evidence="4">The sequence shown here is derived from an EMBL/GenBank/DDBJ whole genome shotgun (WGS) entry which is preliminary data.</text>
</comment>
<reference evidence="4 5" key="1">
    <citation type="journal article" date="2019" name="Sci. Rep.">
        <title>Comparative genomics of chytrid fungi reveal insights into the obligate biotrophic and pathogenic lifestyle of Synchytrium endobioticum.</title>
        <authorList>
            <person name="van de Vossenberg B.T.L.H."/>
            <person name="Warris S."/>
            <person name="Nguyen H.D.T."/>
            <person name="van Gent-Pelzer M.P.E."/>
            <person name="Joly D.L."/>
            <person name="van de Geest H.C."/>
            <person name="Bonants P.J.M."/>
            <person name="Smith D.S."/>
            <person name="Levesque C.A."/>
            <person name="van der Lee T.A.J."/>
        </authorList>
    </citation>
    <scope>NUCLEOTIDE SEQUENCE [LARGE SCALE GENOMIC DNA]</scope>
    <source>
        <strain evidence="4 5">CBS 675.73</strain>
    </source>
</reference>
<evidence type="ECO:0000313" key="5">
    <source>
        <dbReference type="Proteomes" id="UP000320333"/>
    </source>
</evidence>
<dbReference type="GO" id="GO:0005737">
    <property type="term" value="C:cytoplasm"/>
    <property type="evidence" value="ECO:0007669"/>
    <property type="project" value="UniProtKB-ARBA"/>
</dbReference>
<dbReference type="SUPFAM" id="SSF49764">
    <property type="entry name" value="HSP20-like chaperones"/>
    <property type="match status" value="1"/>
</dbReference>
<feature type="domain" description="CS" evidence="3">
    <location>
        <begin position="172"/>
        <end position="266"/>
    </location>
</feature>
<dbReference type="GO" id="GO:0051087">
    <property type="term" value="F:protein-folding chaperone binding"/>
    <property type="evidence" value="ECO:0007669"/>
    <property type="project" value="InterPro"/>
</dbReference>
<dbReference type="InterPro" id="IPR011990">
    <property type="entry name" value="TPR-like_helical_dom_sf"/>
</dbReference>
<proteinExistence type="inferred from homology"/>
<evidence type="ECO:0000256" key="1">
    <source>
        <dbReference type="ARBA" id="ARBA00008509"/>
    </source>
</evidence>
<dbReference type="InterPro" id="IPR007699">
    <property type="entry name" value="SGS_dom"/>
</dbReference>
<dbReference type="PROSITE" id="PS51203">
    <property type="entry name" value="CS"/>
    <property type="match status" value="1"/>
</dbReference>
<organism evidence="4 5">
    <name type="scientific">Chytriomyces confervae</name>
    <dbReference type="NCBI Taxonomy" id="246404"/>
    <lineage>
        <taxon>Eukaryota</taxon>
        <taxon>Fungi</taxon>
        <taxon>Fungi incertae sedis</taxon>
        <taxon>Chytridiomycota</taxon>
        <taxon>Chytridiomycota incertae sedis</taxon>
        <taxon>Chytridiomycetes</taxon>
        <taxon>Chytridiales</taxon>
        <taxon>Chytriomycetaceae</taxon>
        <taxon>Chytriomyces</taxon>
    </lineage>
</organism>
<comment type="similarity">
    <text evidence="1">Belongs to the SGT1 family.</text>
</comment>